<accession>A0A9W3K955</accession>
<reference evidence="1 2" key="1">
    <citation type="submission" date="2013-05" db="EMBL/GenBank/DDBJ databases">
        <title>Complete genome sequence of Bacillus thuringiensis YBT-1518, a typical strain with high toxicity to nematode.</title>
        <authorList>
            <person name="Wang P."/>
            <person name="Zhang C."/>
            <person name="Guo M."/>
            <person name="Guo S."/>
            <person name="Zhu Y."/>
            <person name="Zheng J."/>
            <person name="Zhu L."/>
            <person name="Ruan L."/>
            <person name="Peng D."/>
            <person name="Sun M."/>
        </authorList>
    </citation>
    <scope>NUCLEOTIDE SEQUENCE [LARGE SCALE GENOMIC DNA]</scope>
    <source>
        <strain evidence="1 2">YBT-1518</strain>
    </source>
</reference>
<proteinExistence type="predicted"/>
<organism evidence="1 2">
    <name type="scientific">Bacillus thuringiensis YBT-1518</name>
    <dbReference type="NCBI Taxonomy" id="529122"/>
    <lineage>
        <taxon>Bacteria</taxon>
        <taxon>Bacillati</taxon>
        <taxon>Bacillota</taxon>
        <taxon>Bacilli</taxon>
        <taxon>Bacillales</taxon>
        <taxon>Bacillaceae</taxon>
        <taxon>Bacillus</taxon>
        <taxon>Bacillus cereus group</taxon>
    </lineage>
</organism>
<evidence type="ECO:0000313" key="1">
    <source>
        <dbReference type="EMBL" id="AHA69933.1"/>
    </source>
</evidence>
<evidence type="ECO:0000313" key="2">
    <source>
        <dbReference type="Proteomes" id="UP000018566"/>
    </source>
</evidence>
<dbReference type="Proteomes" id="UP000018566">
    <property type="component" value="Chromosome"/>
</dbReference>
<protein>
    <submittedName>
        <fullName evidence="1">Uncharacterized protein</fullName>
    </submittedName>
</protein>
<sequence length="61" mass="7323">MNEMNLQQKIESEISILRRLIDRYKLCDDSESICMVIAYEYGLQMLIEVYEMSKQKEVLPF</sequence>
<dbReference type="EMBL" id="CP005935">
    <property type="protein sequence ID" value="AHA69933.1"/>
    <property type="molecule type" value="Genomic_DNA"/>
</dbReference>
<gene>
    <name evidence="1" type="ORF">YBT1518_03560</name>
</gene>
<dbReference type="KEGG" id="bthu:YBT1518_03560"/>
<name>A0A9W3K955_BACTU</name>
<dbReference type="AlphaFoldDB" id="A0A9W3K955"/>